<dbReference type="GO" id="GO:0000796">
    <property type="term" value="C:condensin complex"/>
    <property type="evidence" value="ECO:0007669"/>
    <property type="project" value="TreeGrafter"/>
</dbReference>
<dbReference type="SMART" id="SM00968">
    <property type="entry name" value="SMC_hinge"/>
    <property type="match status" value="1"/>
</dbReference>
<comment type="similarity">
    <text evidence="3">Belongs to the SMC family. SMC4 subfamily.</text>
</comment>
<reference evidence="17 18" key="1">
    <citation type="submission" date="2019-09" db="EMBL/GenBank/DDBJ databases">
        <title>Bird 10,000 Genomes (B10K) Project - Family phase.</title>
        <authorList>
            <person name="Zhang G."/>
        </authorList>
    </citation>
    <scope>NUCLEOTIDE SEQUENCE [LARGE SCALE GENOMIC DNA]</scope>
    <source>
        <strain evidence="17">B10K-DU-011-20</strain>
        <tissue evidence="17">Muscle</tissue>
    </source>
</reference>
<evidence type="ECO:0000256" key="11">
    <source>
        <dbReference type="ARBA" id="ARBA00023067"/>
    </source>
</evidence>
<keyword evidence="8" id="KW-0498">Mitosis</keyword>
<keyword evidence="7" id="KW-0547">Nucleotide-binding</keyword>
<dbReference type="EMBL" id="VXAM01000333">
    <property type="protein sequence ID" value="NXJ93722.1"/>
    <property type="molecule type" value="Genomic_DNA"/>
</dbReference>
<dbReference type="SUPFAM" id="SSF57997">
    <property type="entry name" value="Tropomyosin"/>
    <property type="match status" value="1"/>
</dbReference>
<dbReference type="FunFam" id="3.30.70.1620:FF:000003">
    <property type="entry name" value="Structural maintenance of chromosomes 4"/>
    <property type="match status" value="1"/>
</dbReference>
<feature type="coiled-coil region" evidence="14">
    <location>
        <begin position="889"/>
        <end position="1007"/>
    </location>
</feature>
<dbReference type="SUPFAM" id="SSF75553">
    <property type="entry name" value="Smc hinge domain"/>
    <property type="match status" value="1"/>
</dbReference>
<dbReference type="FunFam" id="1.20.1060.20:FF:000003">
    <property type="entry name" value="Structural maintenance of chromosomes 4"/>
    <property type="match status" value="1"/>
</dbReference>
<organism evidence="17 18">
    <name type="scientific">Corythaixoides concolor</name>
    <name type="common">Grey go-away-bird</name>
    <dbReference type="NCBI Taxonomy" id="103956"/>
    <lineage>
        <taxon>Eukaryota</taxon>
        <taxon>Metazoa</taxon>
        <taxon>Chordata</taxon>
        <taxon>Craniata</taxon>
        <taxon>Vertebrata</taxon>
        <taxon>Euteleostomi</taxon>
        <taxon>Archelosauria</taxon>
        <taxon>Archosauria</taxon>
        <taxon>Dinosauria</taxon>
        <taxon>Saurischia</taxon>
        <taxon>Theropoda</taxon>
        <taxon>Coelurosauria</taxon>
        <taxon>Aves</taxon>
        <taxon>Neognathae</taxon>
        <taxon>Neoaves</taxon>
        <taxon>Otidimorphae</taxon>
        <taxon>Musophagiformes</taxon>
        <taxon>Musophagidae</taxon>
        <taxon>Corythaixoides</taxon>
    </lineage>
</organism>
<feature type="coiled-coil region" evidence="14">
    <location>
        <begin position="324"/>
        <end position="509"/>
    </location>
</feature>
<keyword evidence="12" id="KW-0539">Nucleus</keyword>
<keyword evidence="5" id="KW-0158">Chromosome</keyword>
<comment type="caution">
    <text evidence="17">The sequence shown here is derived from an EMBL/GenBank/DDBJ whole genome shotgun (WGS) entry which is preliminary data.</text>
</comment>
<dbReference type="Pfam" id="PF06470">
    <property type="entry name" value="SMC_hinge"/>
    <property type="match status" value="1"/>
</dbReference>
<feature type="non-terminal residue" evidence="17">
    <location>
        <position position="1"/>
    </location>
</feature>
<gene>
    <name evidence="17" type="primary">Smc4</name>
    <name evidence="17" type="ORF">CORCON_R08645</name>
</gene>
<dbReference type="FunFam" id="3.40.50.300:FF:000481">
    <property type="entry name" value="Structural maintenance of chromosomes 4"/>
    <property type="match status" value="1"/>
</dbReference>
<evidence type="ECO:0000256" key="8">
    <source>
        <dbReference type="ARBA" id="ARBA00022776"/>
    </source>
</evidence>
<evidence type="ECO:0000313" key="18">
    <source>
        <dbReference type="Proteomes" id="UP000526942"/>
    </source>
</evidence>
<evidence type="ECO:0000256" key="3">
    <source>
        <dbReference type="ARBA" id="ARBA00006005"/>
    </source>
</evidence>
<dbReference type="InterPro" id="IPR036277">
    <property type="entry name" value="SMC_hinge_sf"/>
</dbReference>
<dbReference type="FunFam" id="3.40.50.300:FF:000585">
    <property type="entry name" value="Structural maintenance of chromosomes 4"/>
    <property type="match status" value="1"/>
</dbReference>
<evidence type="ECO:0000256" key="14">
    <source>
        <dbReference type="SAM" id="Coils"/>
    </source>
</evidence>
<dbReference type="GO" id="GO:0005524">
    <property type="term" value="F:ATP binding"/>
    <property type="evidence" value="ECO:0007669"/>
    <property type="project" value="UniProtKB-KW"/>
</dbReference>
<dbReference type="InterPro" id="IPR003395">
    <property type="entry name" value="RecF/RecN/SMC_N"/>
</dbReference>
<dbReference type="Gene3D" id="1.20.1060.20">
    <property type="match status" value="1"/>
</dbReference>
<evidence type="ECO:0000256" key="15">
    <source>
        <dbReference type="SAM" id="MobiDB-lite"/>
    </source>
</evidence>
<feature type="coiled-coil region" evidence="14">
    <location>
        <begin position="766"/>
        <end position="842"/>
    </location>
</feature>
<feature type="compositionally biased region" description="Basic and acidic residues" evidence="15">
    <location>
        <begin position="17"/>
        <end position="28"/>
    </location>
</feature>
<evidence type="ECO:0000256" key="6">
    <source>
        <dbReference type="ARBA" id="ARBA00022618"/>
    </source>
</evidence>
<evidence type="ECO:0000256" key="5">
    <source>
        <dbReference type="ARBA" id="ARBA00022454"/>
    </source>
</evidence>
<evidence type="ECO:0000256" key="13">
    <source>
        <dbReference type="ARBA" id="ARBA00023306"/>
    </source>
</evidence>
<dbReference type="Proteomes" id="UP000526942">
    <property type="component" value="Unassembled WGS sequence"/>
</dbReference>
<sequence length="1297" mass="147835">MASKSTKTSTAAHRKGREPLEESTRDMEVETEGSRQLGEVPPQAVSNEVLDNRSLEEILGSISPPPPPAMTNEAGAPRLMITHIVNQNFKSYAGEQTLGPFHKCFSCIIGPNGSGKSNVIDSMLFVFGYRAQKIRSKKLSVLIHNSDEHTDIQSCSVEVHFQKIIDKEGDDYEVVPNSNFCVSRTAYRDNSSVYHINGKKKTFKDVGILLRSHGIDLDHNRFLILQGEVEQIAMMKPKGQTEHDEGMLEYLEDLIGSARLKGPIQTLCRRVEILNEQRAEKLNRVKMVEREKDALEADRNKAIEFLCLENKICKEKNHICQYYIYDLKKRINDMEKQKGKINEETKDLNEKSSKLADEMKTKKQALKEVEKKLSKITKFVEDNKEKFTQLDLQDVKVRENLKHAKSKAKKLEKQLEKDKEKVEQLKNVPSNNEKAIREATSKKELLEKTKEKEELKLKQVMDSLKKETQGLQEEKESKEKELMEFSKAVNEARSNMDVAQSELDIYLSRHNTAVSQLNQVKEALVTTSETLKERKAAIKDIGIKLPQAEQELKEKEKELEKLRREESGAKNLVRDLRQKVEEAKSSLAQSRSRGKVLEALLQQKKCGNIRGIYGRLGDVGAIDEKYDVAISSCCGALDNIVVDTIDTAQECVTFLKESGIGVATFIALDKMAIWEKKMAKISTPENTPRLFDLVKVADEKVRPAFYFALRDTLVANNLEDATRVAFQKDKRWRVVTLRGQIIEQSGTMTGGGDTVMKGRMGSSVIMDVSEEEVNKMESQLQKDSKRAAQYEEEKLQLEEAIRKSHQDVREMRNTLEKYTASIQGLSEQEIHLQKQVKELEANVIASAPDKNKQKELEKIVNSYKKDYDCVAEKAGKIESEVKRLHNLIIEINNNKLKAQQDKLDKINREIDECSSATTKAQVAIKTAERNLKKSEEAVLRTEKEIEDNEKEIKNLTEELTTLEEKATEVINDCRQAEEALPGVHKEHHNLLQEMKTIQDEEHALQKEALNIKLKMEQMNSHISAHQTKVKYWQKELSKLSLHPIEDKPPEELPVLSQEELEAIKDPDVITNQIALLEAQCHGMKPNLGAVAEYKKKEELYLKRVAELDDITNERDRFRQAFEDLRKQRLNEFMAGFNVITNKLKENYQMLTLGGDAELELVDSLDPFSEGIMFSVRPPKKSWKKIFNLSGGEKTLSSLALVFALHHYKPTPLYFMDEIDAALDFKNVSIVAFYIYEQTKNAQFIIISLRNNMFEIADRLIGIYKTHNTTKSVATNPKIIASKGLAELDTLPCSIAQK</sequence>
<proteinExistence type="inferred from homology"/>
<name>A0A7L0FHC6_CORCN</name>
<evidence type="ECO:0000313" key="17">
    <source>
        <dbReference type="EMBL" id="NXJ93722.1"/>
    </source>
</evidence>
<evidence type="ECO:0000256" key="1">
    <source>
        <dbReference type="ARBA" id="ARBA00004123"/>
    </source>
</evidence>
<keyword evidence="10 14" id="KW-0175">Coiled coil</keyword>
<dbReference type="PANTHER" id="PTHR18937">
    <property type="entry name" value="STRUCTURAL MAINTENANCE OF CHROMOSOMES SMC FAMILY MEMBER"/>
    <property type="match status" value="1"/>
</dbReference>
<dbReference type="GO" id="GO:0005634">
    <property type="term" value="C:nucleus"/>
    <property type="evidence" value="ECO:0007669"/>
    <property type="project" value="UniProtKB-SubCell"/>
</dbReference>
<evidence type="ECO:0000259" key="16">
    <source>
        <dbReference type="SMART" id="SM00968"/>
    </source>
</evidence>
<comment type="subcellular location">
    <subcellularLocation>
        <location evidence="2">Chromosome</location>
    </subcellularLocation>
    <subcellularLocation>
        <location evidence="1">Nucleus</location>
    </subcellularLocation>
</comment>
<feature type="coiled-coil region" evidence="14">
    <location>
        <begin position="264"/>
        <end position="298"/>
    </location>
</feature>
<keyword evidence="11" id="KW-0226">DNA condensation</keyword>
<dbReference type="PANTHER" id="PTHR18937:SF172">
    <property type="entry name" value="STRUCTURAL MAINTENANCE OF CHROMOSOMES PROTEIN"/>
    <property type="match status" value="1"/>
</dbReference>
<keyword evidence="6" id="KW-0132">Cell division</keyword>
<protein>
    <recommendedName>
        <fullName evidence="4">Structural maintenance of chromosomes protein 4</fullName>
    </recommendedName>
</protein>
<dbReference type="Pfam" id="PF02463">
    <property type="entry name" value="SMC_N"/>
    <property type="match status" value="1"/>
</dbReference>
<evidence type="ECO:0000256" key="7">
    <source>
        <dbReference type="ARBA" id="ARBA00022741"/>
    </source>
</evidence>
<feature type="coiled-coil region" evidence="14">
    <location>
        <begin position="538"/>
        <end position="593"/>
    </location>
</feature>
<dbReference type="GO" id="GO:0007076">
    <property type="term" value="P:mitotic chromosome condensation"/>
    <property type="evidence" value="ECO:0007669"/>
    <property type="project" value="TreeGrafter"/>
</dbReference>
<dbReference type="GO" id="GO:0051301">
    <property type="term" value="P:cell division"/>
    <property type="evidence" value="ECO:0007669"/>
    <property type="project" value="UniProtKB-KW"/>
</dbReference>
<dbReference type="GO" id="GO:0016887">
    <property type="term" value="F:ATP hydrolysis activity"/>
    <property type="evidence" value="ECO:0007669"/>
    <property type="project" value="InterPro"/>
</dbReference>
<feature type="non-terminal residue" evidence="17">
    <location>
        <position position="1297"/>
    </location>
</feature>
<feature type="domain" description="SMC hinge" evidence="16">
    <location>
        <begin position="610"/>
        <end position="725"/>
    </location>
</feature>
<dbReference type="Gene3D" id="3.30.70.1620">
    <property type="match status" value="1"/>
</dbReference>
<evidence type="ECO:0000256" key="9">
    <source>
        <dbReference type="ARBA" id="ARBA00022840"/>
    </source>
</evidence>
<dbReference type="PIRSF" id="PIRSF005719">
    <property type="entry name" value="SMC"/>
    <property type="match status" value="1"/>
</dbReference>
<keyword evidence="13" id="KW-0131">Cell cycle</keyword>
<feature type="region of interest" description="Disordered" evidence="15">
    <location>
        <begin position="1"/>
        <end position="48"/>
    </location>
</feature>
<dbReference type="SUPFAM" id="SSF52540">
    <property type="entry name" value="P-loop containing nucleoside triphosphate hydrolases"/>
    <property type="match status" value="1"/>
</dbReference>
<keyword evidence="9" id="KW-0067">ATP-binding</keyword>
<dbReference type="OrthoDB" id="5575062at2759"/>
<evidence type="ECO:0000256" key="10">
    <source>
        <dbReference type="ARBA" id="ARBA00023054"/>
    </source>
</evidence>
<evidence type="ECO:0000256" key="12">
    <source>
        <dbReference type="ARBA" id="ARBA00023242"/>
    </source>
</evidence>
<dbReference type="InterPro" id="IPR027417">
    <property type="entry name" value="P-loop_NTPase"/>
</dbReference>
<feature type="compositionally biased region" description="Polar residues" evidence="15">
    <location>
        <begin position="1"/>
        <end position="11"/>
    </location>
</feature>
<accession>A0A7L0FHC6</accession>
<evidence type="ECO:0000256" key="4">
    <source>
        <dbReference type="ARBA" id="ARBA00018693"/>
    </source>
</evidence>
<keyword evidence="18" id="KW-1185">Reference proteome</keyword>
<dbReference type="InterPro" id="IPR010935">
    <property type="entry name" value="SMC_hinge"/>
</dbReference>
<dbReference type="Gene3D" id="3.40.50.300">
    <property type="entry name" value="P-loop containing nucleotide triphosphate hydrolases"/>
    <property type="match status" value="2"/>
</dbReference>
<dbReference type="InterPro" id="IPR024704">
    <property type="entry name" value="SMC"/>
</dbReference>
<evidence type="ECO:0000256" key="2">
    <source>
        <dbReference type="ARBA" id="ARBA00004286"/>
    </source>
</evidence>